<protein>
    <recommendedName>
        <fullName evidence="4">Integral membrane protein</fullName>
    </recommendedName>
</protein>
<accession>A0ABV9BUX7</accession>
<comment type="caution">
    <text evidence="2">The sequence shown here is derived from an EMBL/GenBank/DDBJ whole genome shotgun (WGS) entry which is preliminary data.</text>
</comment>
<proteinExistence type="predicted"/>
<organism evidence="2 3">
    <name type="scientific">Streptomyces ehimensis</name>
    <dbReference type="NCBI Taxonomy" id="68195"/>
    <lineage>
        <taxon>Bacteria</taxon>
        <taxon>Bacillati</taxon>
        <taxon>Actinomycetota</taxon>
        <taxon>Actinomycetes</taxon>
        <taxon>Kitasatosporales</taxon>
        <taxon>Streptomycetaceae</taxon>
        <taxon>Streptomyces</taxon>
    </lineage>
</organism>
<feature type="transmembrane region" description="Helical" evidence="1">
    <location>
        <begin position="32"/>
        <end position="53"/>
    </location>
</feature>
<dbReference type="Proteomes" id="UP001595990">
    <property type="component" value="Unassembled WGS sequence"/>
</dbReference>
<evidence type="ECO:0000313" key="2">
    <source>
        <dbReference type="EMBL" id="MFC4517911.1"/>
    </source>
</evidence>
<evidence type="ECO:0000313" key="3">
    <source>
        <dbReference type="Proteomes" id="UP001595990"/>
    </source>
</evidence>
<keyword evidence="1" id="KW-0472">Membrane</keyword>
<keyword evidence="1" id="KW-1133">Transmembrane helix</keyword>
<dbReference type="EMBL" id="JBHSFS010000028">
    <property type="protein sequence ID" value="MFC4517911.1"/>
    <property type="molecule type" value="Genomic_DNA"/>
</dbReference>
<feature type="transmembrane region" description="Helical" evidence="1">
    <location>
        <begin position="59"/>
        <end position="79"/>
    </location>
</feature>
<sequence length="89" mass="9025">MRREEMRQGNTPGQGGGRVPAAYALFGNHRTLILGVIGTLAGAVGTIGGISGGARVIDILGFAAIGMLGLALAVGYVVVAAQRPRPGRR</sequence>
<evidence type="ECO:0000256" key="1">
    <source>
        <dbReference type="SAM" id="Phobius"/>
    </source>
</evidence>
<name>A0ABV9BUX7_9ACTN</name>
<keyword evidence="3" id="KW-1185">Reference proteome</keyword>
<reference evidence="3" key="1">
    <citation type="journal article" date="2019" name="Int. J. Syst. Evol. Microbiol.">
        <title>The Global Catalogue of Microorganisms (GCM) 10K type strain sequencing project: providing services to taxonomists for standard genome sequencing and annotation.</title>
        <authorList>
            <consortium name="The Broad Institute Genomics Platform"/>
            <consortium name="The Broad Institute Genome Sequencing Center for Infectious Disease"/>
            <person name="Wu L."/>
            <person name="Ma J."/>
        </authorList>
    </citation>
    <scope>NUCLEOTIDE SEQUENCE [LARGE SCALE GENOMIC DNA]</scope>
    <source>
        <strain evidence="3">CECT 8064</strain>
    </source>
</reference>
<gene>
    <name evidence="2" type="ORF">ACFPEN_34130</name>
</gene>
<evidence type="ECO:0008006" key="4">
    <source>
        <dbReference type="Google" id="ProtNLM"/>
    </source>
</evidence>
<dbReference type="RefSeq" id="WP_417924318.1">
    <property type="nucleotide sequence ID" value="NZ_JBHSFS010000028.1"/>
</dbReference>
<keyword evidence="1" id="KW-0812">Transmembrane</keyword>